<dbReference type="InterPro" id="IPR041682">
    <property type="entry name" value="AAA_14"/>
</dbReference>
<proteinExistence type="predicted"/>
<evidence type="ECO:0000259" key="1">
    <source>
        <dbReference type="Pfam" id="PF13173"/>
    </source>
</evidence>
<name>A0A7V2WTS4_LEUMU</name>
<dbReference type="Gene3D" id="3.40.50.300">
    <property type="entry name" value="P-loop containing nucleotide triphosphate hydrolases"/>
    <property type="match status" value="1"/>
</dbReference>
<dbReference type="Proteomes" id="UP000885750">
    <property type="component" value="Unassembled WGS sequence"/>
</dbReference>
<feature type="domain" description="AAA" evidence="1">
    <location>
        <begin position="17"/>
        <end position="59"/>
    </location>
</feature>
<dbReference type="AlphaFoldDB" id="A0A7V2WTS4"/>
<reference evidence="2" key="1">
    <citation type="journal article" date="2020" name="mSystems">
        <title>Genome- and Community-Level Interaction Insights into Carbon Utilization and Element Cycling Functions of Hydrothermarchaeota in Hydrothermal Sediment.</title>
        <authorList>
            <person name="Zhou Z."/>
            <person name="Liu Y."/>
            <person name="Xu W."/>
            <person name="Pan J."/>
            <person name="Luo Z.H."/>
            <person name="Li M."/>
        </authorList>
    </citation>
    <scope>NUCLEOTIDE SEQUENCE [LARGE SCALE GENOMIC DNA]</scope>
    <source>
        <strain evidence="2">HyVt-493</strain>
    </source>
</reference>
<dbReference type="InterPro" id="IPR027417">
    <property type="entry name" value="P-loop_NTPase"/>
</dbReference>
<sequence length="80" mass="9492">MQRQQQQFLKKWLENKNRKPLIIRGARQVGKSTLVELFSEQEQQVLLNVNLERYPELSSVFTGKDPEQIIQQIEFLPKIP</sequence>
<dbReference type="SUPFAM" id="SSF52540">
    <property type="entry name" value="P-loop containing nucleoside triphosphate hydrolases"/>
    <property type="match status" value="1"/>
</dbReference>
<gene>
    <name evidence="2" type="ORF">ENJ51_00875</name>
</gene>
<accession>A0A7V2WTS4</accession>
<dbReference type="Pfam" id="PF13173">
    <property type="entry name" value="AAA_14"/>
    <property type="match status" value="1"/>
</dbReference>
<protein>
    <submittedName>
        <fullName evidence="2">AAA family ATPase</fullName>
    </submittedName>
</protein>
<evidence type="ECO:0000313" key="2">
    <source>
        <dbReference type="EMBL" id="HFC91343.1"/>
    </source>
</evidence>
<feature type="non-terminal residue" evidence="2">
    <location>
        <position position="80"/>
    </location>
</feature>
<organism evidence="2">
    <name type="scientific">Leucothrix mucor</name>
    <dbReference type="NCBI Taxonomy" id="45248"/>
    <lineage>
        <taxon>Bacteria</taxon>
        <taxon>Pseudomonadati</taxon>
        <taxon>Pseudomonadota</taxon>
        <taxon>Gammaproteobacteria</taxon>
        <taxon>Thiotrichales</taxon>
        <taxon>Thiotrichaceae</taxon>
        <taxon>Leucothrix</taxon>
    </lineage>
</organism>
<comment type="caution">
    <text evidence="2">The sequence shown here is derived from an EMBL/GenBank/DDBJ whole genome shotgun (WGS) entry which is preliminary data.</text>
</comment>
<dbReference type="EMBL" id="DRMS01000033">
    <property type="protein sequence ID" value="HFC91343.1"/>
    <property type="molecule type" value="Genomic_DNA"/>
</dbReference>